<protein>
    <recommendedName>
        <fullName evidence="2">DUF4465 domain-containing protein</fullName>
    </recommendedName>
</protein>
<dbReference type="PROSITE" id="PS51257">
    <property type="entry name" value="PROKAR_LIPOPROTEIN"/>
    <property type="match status" value="1"/>
</dbReference>
<reference evidence="1" key="1">
    <citation type="submission" date="2018-07" db="EMBL/GenBank/DDBJ databases">
        <authorList>
            <consortium name="Genoscope - CEA"/>
            <person name="William W."/>
        </authorList>
    </citation>
    <scope>NUCLEOTIDE SEQUENCE</scope>
    <source>
        <strain evidence="1">IK1</strain>
    </source>
</reference>
<dbReference type="Pfam" id="PF14717">
    <property type="entry name" value="DUF4465"/>
    <property type="match status" value="1"/>
</dbReference>
<evidence type="ECO:0000313" key="1">
    <source>
        <dbReference type="EMBL" id="VBB46062.1"/>
    </source>
</evidence>
<organism evidence="1">
    <name type="scientific">uncultured Paludibacter sp</name>
    <dbReference type="NCBI Taxonomy" id="497635"/>
    <lineage>
        <taxon>Bacteria</taxon>
        <taxon>Pseudomonadati</taxon>
        <taxon>Bacteroidota</taxon>
        <taxon>Bacteroidia</taxon>
        <taxon>Bacteroidales</taxon>
        <taxon>Paludibacteraceae</taxon>
        <taxon>Paludibacter</taxon>
        <taxon>environmental samples</taxon>
    </lineage>
</organism>
<gene>
    <name evidence="1" type="ORF">TRIP_D380042</name>
</gene>
<name>A0A653ADG9_9BACT</name>
<sequence length="245" mass="27476">MKKNLFYFALFISFVFVSCEKEDITTTLNLESKLAQSETEWTGDTSGTLNATTGEYFNQFTDGFFIFDNYYNPAWESWSGFAYTNKSDVTTTGYKNNSAITGKAATGKVYVTANINIYSPAKISFNYGNSFIIKGMYVTNSTYAYLSMKNGDSFAKKFTDGDWFKLEIIGTSETGQQTTPIEVYLADFRDGKTEMLNTWKWIDTQKLGKIKSISFSLSSSDNGQYGMNTPSYFCLDGIQAIEGAK</sequence>
<dbReference type="Gene3D" id="2.60.120.1350">
    <property type="entry name" value="Protein of unknown function DUF4465"/>
    <property type="match status" value="1"/>
</dbReference>
<dbReference type="AlphaFoldDB" id="A0A653ADG9"/>
<dbReference type="EMBL" id="UPXZ01000032">
    <property type="protein sequence ID" value="VBB46062.1"/>
    <property type="molecule type" value="Genomic_DNA"/>
</dbReference>
<accession>A0A653ADG9</accession>
<evidence type="ECO:0008006" key="2">
    <source>
        <dbReference type="Google" id="ProtNLM"/>
    </source>
</evidence>
<dbReference type="InterPro" id="IPR027828">
    <property type="entry name" value="DUF4465"/>
</dbReference>
<proteinExistence type="predicted"/>